<dbReference type="GO" id="GO:0008976">
    <property type="term" value="F:polyphosphate kinase activity"/>
    <property type="evidence" value="ECO:0007669"/>
    <property type="project" value="InterPro"/>
</dbReference>
<organism evidence="2 3">
    <name type="scientific">Rhizobium hidalgonense</name>
    <dbReference type="NCBI Taxonomy" id="1538159"/>
    <lineage>
        <taxon>Bacteria</taxon>
        <taxon>Pseudomonadati</taxon>
        <taxon>Pseudomonadota</taxon>
        <taxon>Alphaproteobacteria</taxon>
        <taxon>Hyphomicrobiales</taxon>
        <taxon>Rhizobiaceae</taxon>
        <taxon>Rhizobium/Agrobacterium group</taxon>
        <taxon>Rhizobium</taxon>
    </lineage>
</organism>
<reference evidence="2" key="1">
    <citation type="submission" date="2023-04" db="EMBL/GenBank/DDBJ databases">
        <title>Genomic characterization of faba bean (Vicia faba) microsymbionts in Mexican soils.</title>
        <authorList>
            <person name="Rivera Orduna F.N."/>
            <person name="Guevara-Luna J."/>
            <person name="Yan J."/>
            <person name="Arroyo-Herrera I."/>
            <person name="Li Y."/>
            <person name="Vasquez-Murrieta M.S."/>
            <person name="Wang E.T."/>
        </authorList>
    </citation>
    <scope>NUCLEOTIDE SEQUENCE</scope>
    <source>
        <strain evidence="2">CH26</strain>
    </source>
</reference>
<comment type="caution">
    <text evidence="2">The sequence shown here is derived from an EMBL/GenBank/DDBJ whole genome shotgun (WGS) entry which is preliminary data.</text>
</comment>
<dbReference type="GO" id="GO:0009358">
    <property type="term" value="C:polyphosphate kinase complex"/>
    <property type="evidence" value="ECO:0007669"/>
    <property type="project" value="InterPro"/>
</dbReference>
<sequence>MKQAQLKYSPFTPYFPPYLTCENDIFFAIRQRDILLHHPFDSFAPVIHLLRAAANDPQVSCIYQTLYRSGVDSEIVQQLIIAAKNGKQVAVVVELRVRQDEQNNWQIAQKLQQAGVHV</sequence>
<dbReference type="InterPro" id="IPR041108">
    <property type="entry name" value="PP_kinase_C_1"/>
</dbReference>
<protein>
    <submittedName>
        <fullName evidence="2">RNA degradosome polyphosphate kinase</fullName>
    </submittedName>
</protein>
<evidence type="ECO:0000259" key="1">
    <source>
        <dbReference type="Pfam" id="PF17941"/>
    </source>
</evidence>
<feature type="domain" description="Polyphosphate kinase C-terminal" evidence="1">
    <location>
        <begin position="24"/>
        <end position="118"/>
    </location>
</feature>
<dbReference type="GO" id="GO:0006799">
    <property type="term" value="P:polyphosphate biosynthetic process"/>
    <property type="evidence" value="ECO:0007669"/>
    <property type="project" value="InterPro"/>
</dbReference>
<keyword evidence="2" id="KW-0418">Kinase</keyword>
<dbReference type="Proteomes" id="UP001268610">
    <property type="component" value="Unassembled WGS sequence"/>
</dbReference>
<dbReference type="PANTHER" id="PTHR30218">
    <property type="entry name" value="POLYPHOSPHATE KINASE"/>
    <property type="match status" value="1"/>
</dbReference>
<proteinExistence type="predicted"/>
<dbReference type="AlphaFoldDB" id="A0AAJ2H3X7"/>
<dbReference type="Gene3D" id="3.30.870.10">
    <property type="entry name" value="Endonuclease Chain A"/>
    <property type="match status" value="1"/>
</dbReference>
<feature type="non-terminal residue" evidence="2">
    <location>
        <position position="118"/>
    </location>
</feature>
<accession>A0AAJ2H3X7</accession>
<dbReference type="SUPFAM" id="SSF56024">
    <property type="entry name" value="Phospholipase D/nuclease"/>
    <property type="match status" value="1"/>
</dbReference>
<evidence type="ECO:0000313" key="2">
    <source>
        <dbReference type="EMBL" id="MDR9778474.1"/>
    </source>
</evidence>
<dbReference type="PANTHER" id="PTHR30218:SF0">
    <property type="entry name" value="POLYPHOSPHATE KINASE"/>
    <property type="match status" value="1"/>
</dbReference>
<dbReference type="InterPro" id="IPR003414">
    <property type="entry name" value="PP_kinase"/>
</dbReference>
<dbReference type="Pfam" id="PF17941">
    <property type="entry name" value="PP_kinase_C_1"/>
    <property type="match status" value="1"/>
</dbReference>
<evidence type="ECO:0000313" key="3">
    <source>
        <dbReference type="Proteomes" id="UP001268610"/>
    </source>
</evidence>
<name>A0AAJ2H3X7_9HYPH</name>
<keyword evidence="2" id="KW-0808">Transferase</keyword>
<gene>
    <name evidence="2" type="ORF">RJJ65_38695</name>
</gene>
<dbReference type="EMBL" id="JAVLSF010000856">
    <property type="protein sequence ID" value="MDR9778474.1"/>
    <property type="molecule type" value="Genomic_DNA"/>
</dbReference>